<dbReference type="Gene3D" id="2.30.110.10">
    <property type="entry name" value="Electron Transport, Fmn-binding Protein, Chain A"/>
    <property type="match status" value="1"/>
</dbReference>
<dbReference type="RefSeq" id="WP_179710064.1">
    <property type="nucleotide sequence ID" value="NZ_JACCAU010000001.1"/>
</dbReference>
<dbReference type="Proteomes" id="UP000572540">
    <property type="component" value="Unassembled WGS sequence"/>
</dbReference>
<dbReference type="EMBL" id="JACCAU010000001">
    <property type="protein sequence ID" value="NYH14637.1"/>
    <property type="molecule type" value="Genomic_DNA"/>
</dbReference>
<proteinExistence type="predicted"/>
<evidence type="ECO:0000259" key="1">
    <source>
        <dbReference type="Pfam" id="PF01243"/>
    </source>
</evidence>
<dbReference type="AlphaFoldDB" id="A0A7Y9W5I8"/>
<dbReference type="InterPro" id="IPR011576">
    <property type="entry name" value="Pyridox_Oxase_N"/>
</dbReference>
<reference evidence="2 3" key="1">
    <citation type="submission" date="2020-07" db="EMBL/GenBank/DDBJ databases">
        <title>Exploring microbial biodiversity for novel pathways involved in the catabolism of aromatic compounds derived from lignin.</title>
        <authorList>
            <person name="Elkins J."/>
        </authorList>
    </citation>
    <scope>NUCLEOTIDE SEQUENCE [LARGE SCALE GENOMIC DNA]</scope>
    <source>
        <strain evidence="2 3">H2C3B</strain>
    </source>
</reference>
<dbReference type="Pfam" id="PF01243">
    <property type="entry name" value="PNPOx_N"/>
    <property type="match status" value="1"/>
</dbReference>
<accession>A0A7Y9W5I8</accession>
<evidence type="ECO:0000313" key="3">
    <source>
        <dbReference type="Proteomes" id="UP000572540"/>
    </source>
</evidence>
<dbReference type="InterPro" id="IPR024029">
    <property type="entry name" value="Pyridox_Oxase_FMN-dep"/>
</dbReference>
<sequence>MLTTIEQLEAIYGQPHECAVRKEIPTINEDYRAFIEVAPFVVLATAGPEGLDCSPRGDAPGFVRVIDERTLALPDRPGNNRIDSLRNIIAEPKLALLFVIPGVGESLRVNGRGRITDDPKWLDSFAVVGKLPRTVLLIDVDAVYFHCSKALVRSKLWDPARHIERSRLPSAGEIHRRINGASFDAATYDRELDERVRTTLY</sequence>
<dbReference type="PANTHER" id="PTHR42815:SF2">
    <property type="entry name" value="FAD-BINDING, PUTATIVE (AFU_ORTHOLOGUE AFUA_6G07600)-RELATED"/>
    <property type="match status" value="1"/>
</dbReference>
<organism evidence="2 3">
    <name type="scientific">Paraburkholderia bryophila</name>
    <dbReference type="NCBI Taxonomy" id="420952"/>
    <lineage>
        <taxon>Bacteria</taxon>
        <taxon>Pseudomonadati</taxon>
        <taxon>Pseudomonadota</taxon>
        <taxon>Betaproteobacteria</taxon>
        <taxon>Burkholderiales</taxon>
        <taxon>Burkholderiaceae</taxon>
        <taxon>Paraburkholderia</taxon>
    </lineage>
</organism>
<dbReference type="InterPro" id="IPR012349">
    <property type="entry name" value="Split_barrel_FMN-bd"/>
</dbReference>
<gene>
    <name evidence="2" type="ORF">GGD41_001865</name>
</gene>
<comment type="caution">
    <text evidence="2">The sequence shown here is derived from an EMBL/GenBank/DDBJ whole genome shotgun (WGS) entry which is preliminary data.</text>
</comment>
<dbReference type="SUPFAM" id="SSF50475">
    <property type="entry name" value="FMN-binding split barrel"/>
    <property type="match status" value="1"/>
</dbReference>
<evidence type="ECO:0000313" key="2">
    <source>
        <dbReference type="EMBL" id="NYH14637.1"/>
    </source>
</evidence>
<name>A0A7Y9W5I8_9BURK</name>
<feature type="domain" description="Pyridoxamine 5'-phosphate oxidase N-terminal" evidence="1">
    <location>
        <begin position="28"/>
        <end position="147"/>
    </location>
</feature>
<dbReference type="PANTHER" id="PTHR42815">
    <property type="entry name" value="FAD-BINDING, PUTATIVE (AFU_ORTHOLOGUE AFUA_6G07600)-RELATED"/>
    <property type="match status" value="1"/>
</dbReference>
<protein>
    <recommendedName>
        <fullName evidence="1">Pyridoxamine 5'-phosphate oxidase N-terminal domain-containing protein</fullName>
    </recommendedName>
</protein>
<dbReference type="NCBIfam" id="TIGR04025">
    <property type="entry name" value="PPOX_FMN_DR2398"/>
    <property type="match status" value="1"/>
</dbReference>